<dbReference type="EMBL" id="CM000134">
    <property type="protein sequence ID" value="EAZ09119.1"/>
    <property type="molecule type" value="Genomic_DNA"/>
</dbReference>
<dbReference type="Proteomes" id="UP000007015">
    <property type="component" value="Chromosome 9"/>
</dbReference>
<accession>A2Z1A8</accession>
<proteinExistence type="predicted"/>
<reference evidence="1 2" key="1">
    <citation type="journal article" date="2005" name="PLoS Biol.">
        <title>The genomes of Oryza sativa: a history of duplications.</title>
        <authorList>
            <person name="Yu J."/>
            <person name="Wang J."/>
            <person name="Lin W."/>
            <person name="Li S."/>
            <person name="Li H."/>
            <person name="Zhou J."/>
            <person name="Ni P."/>
            <person name="Dong W."/>
            <person name="Hu S."/>
            <person name="Zeng C."/>
            <person name="Zhang J."/>
            <person name="Zhang Y."/>
            <person name="Li R."/>
            <person name="Xu Z."/>
            <person name="Li S."/>
            <person name="Li X."/>
            <person name="Zheng H."/>
            <person name="Cong L."/>
            <person name="Lin L."/>
            <person name="Yin J."/>
            <person name="Geng J."/>
            <person name="Li G."/>
            <person name="Shi J."/>
            <person name="Liu J."/>
            <person name="Lv H."/>
            <person name="Li J."/>
            <person name="Wang J."/>
            <person name="Deng Y."/>
            <person name="Ran L."/>
            <person name="Shi X."/>
            <person name="Wang X."/>
            <person name="Wu Q."/>
            <person name="Li C."/>
            <person name="Ren X."/>
            <person name="Wang J."/>
            <person name="Wang X."/>
            <person name="Li D."/>
            <person name="Liu D."/>
            <person name="Zhang X."/>
            <person name="Ji Z."/>
            <person name="Zhao W."/>
            <person name="Sun Y."/>
            <person name="Zhang Z."/>
            <person name="Bao J."/>
            <person name="Han Y."/>
            <person name="Dong L."/>
            <person name="Ji J."/>
            <person name="Chen P."/>
            <person name="Wu S."/>
            <person name="Liu J."/>
            <person name="Xiao Y."/>
            <person name="Bu D."/>
            <person name="Tan J."/>
            <person name="Yang L."/>
            <person name="Ye C."/>
            <person name="Zhang J."/>
            <person name="Xu J."/>
            <person name="Zhou Y."/>
            <person name="Yu Y."/>
            <person name="Zhang B."/>
            <person name="Zhuang S."/>
            <person name="Wei H."/>
            <person name="Liu B."/>
            <person name="Lei M."/>
            <person name="Yu H."/>
            <person name="Li Y."/>
            <person name="Xu H."/>
            <person name="Wei S."/>
            <person name="He X."/>
            <person name="Fang L."/>
            <person name="Zhang Z."/>
            <person name="Zhang Y."/>
            <person name="Huang X."/>
            <person name="Su Z."/>
            <person name="Tong W."/>
            <person name="Li J."/>
            <person name="Tong Z."/>
            <person name="Li S."/>
            <person name="Ye J."/>
            <person name="Wang L."/>
            <person name="Fang L."/>
            <person name="Lei T."/>
            <person name="Chen C."/>
            <person name="Chen H."/>
            <person name="Xu Z."/>
            <person name="Li H."/>
            <person name="Huang H."/>
            <person name="Zhang F."/>
            <person name="Xu H."/>
            <person name="Li N."/>
            <person name="Zhao C."/>
            <person name="Li S."/>
            <person name="Dong L."/>
            <person name="Huang Y."/>
            <person name="Li L."/>
            <person name="Xi Y."/>
            <person name="Qi Q."/>
            <person name="Li W."/>
            <person name="Zhang B."/>
            <person name="Hu W."/>
            <person name="Zhang Y."/>
            <person name="Tian X."/>
            <person name="Jiao Y."/>
            <person name="Liang X."/>
            <person name="Jin J."/>
            <person name="Gao L."/>
            <person name="Zheng W."/>
            <person name="Hao B."/>
            <person name="Liu S."/>
            <person name="Wang W."/>
            <person name="Yuan L."/>
            <person name="Cao M."/>
            <person name="McDermott J."/>
            <person name="Samudrala R."/>
            <person name="Wang J."/>
            <person name="Wong G.K."/>
            <person name="Yang H."/>
        </authorList>
    </citation>
    <scope>NUCLEOTIDE SEQUENCE [LARGE SCALE GENOMIC DNA]</scope>
    <source>
        <strain evidence="2">cv. 93-11</strain>
    </source>
</reference>
<gene>
    <name evidence="1" type="ORF">OsI_31386</name>
</gene>
<name>A2Z1A8_ORYSI</name>
<sequence length="91" mass="9506">MGSARRIWSGASGAVPRSRRAIAHCPLIELRRLAGVGVGDGGPGLREMEDSDVAATRKLVALMDQDASRANRHMDAAAGKRNNGPALLCGN</sequence>
<dbReference type="AlphaFoldDB" id="A2Z1A8"/>
<organism evidence="1 2">
    <name type="scientific">Oryza sativa subsp. indica</name>
    <name type="common">Rice</name>
    <dbReference type="NCBI Taxonomy" id="39946"/>
    <lineage>
        <taxon>Eukaryota</taxon>
        <taxon>Viridiplantae</taxon>
        <taxon>Streptophyta</taxon>
        <taxon>Embryophyta</taxon>
        <taxon>Tracheophyta</taxon>
        <taxon>Spermatophyta</taxon>
        <taxon>Magnoliopsida</taxon>
        <taxon>Liliopsida</taxon>
        <taxon>Poales</taxon>
        <taxon>Poaceae</taxon>
        <taxon>BOP clade</taxon>
        <taxon>Oryzoideae</taxon>
        <taxon>Oryzeae</taxon>
        <taxon>Oryzinae</taxon>
        <taxon>Oryza</taxon>
        <taxon>Oryza sativa</taxon>
    </lineage>
</organism>
<protein>
    <submittedName>
        <fullName evidence="1">Uncharacterized protein</fullName>
    </submittedName>
</protein>
<dbReference type="Gramene" id="BGIOSGA030769-TA">
    <property type="protein sequence ID" value="BGIOSGA030769-PA"/>
    <property type="gene ID" value="BGIOSGA030769"/>
</dbReference>
<evidence type="ECO:0000313" key="1">
    <source>
        <dbReference type="EMBL" id="EAZ09119.1"/>
    </source>
</evidence>
<keyword evidence="2" id="KW-1185">Reference proteome</keyword>
<evidence type="ECO:0000313" key="2">
    <source>
        <dbReference type="Proteomes" id="UP000007015"/>
    </source>
</evidence>
<dbReference type="HOGENOM" id="CLU_2430941_0_0_1"/>